<dbReference type="OrthoDB" id="5288586at2759"/>
<dbReference type="Pfam" id="PF06912">
    <property type="entry name" value="DUF1275"/>
    <property type="match status" value="1"/>
</dbReference>
<evidence type="ECO:0000313" key="2">
    <source>
        <dbReference type="EMBL" id="PLB33862.1"/>
    </source>
</evidence>
<dbReference type="Proteomes" id="UP000234585">
    <property type="component" value="Unassembled WGS sequence"/>
</dbReference>
<feature type="transmembrane region" description="Helical" evidence="1">
    <location>
        <begin position="126"/>
        <end position="149"/>
    </location>
</feature>
<sequence length="247" mass="26800">MTPGHSYYEFPSHETDALLGRRNQDPTRLHHLAKYMRTDIDPRGADILLLLCYVLTGLLDSSAVSIWGSFASMQTGNTVYLGLGLAGVDETGRWLRSLVSIGGFCLGSVFFSTFHRVTQPPARARWALALSFAVQTACLMLAATVVTVYRPIGESALTWRTALPLGLVAFQSSGQAVASRVLEFRGLTSVVLTSVYCDLFSDLLAFRDPEQLRRLGAVGGLLVGTFMACTVRILSPITPRNEIGATP</sequence>
<protein>
    <recommendedName>
        <fullName evidence="4">DUF1275 domain protein</fullName>
    </recommendedName>
</protein>
<keyword evidence="1" id="KW-0812">Transmembrane</keyword>
<dbReference type="EMBL" id="KZ559192">
    <property type="protein sequence ID" value="PLB33862.1"/>
    <property type="molecule type" value="Genomic_DNA"/>
</dbReference>
<evidence type="ECO:0000256" key="1">
    <source>
        <dbReference type="SAM" id="Phobius"/>
    </source>
</evidence>
<evidence type="ECO:0000313" key="3">
    <source>
        <dbReference type="Proteomes" id="UP000234585"/>
    </source>
</evidence>
<name>A0A2I2EZQ6_ASPCN</name>
<feature type="transmembrane region" description="Helical" evidence="1">
    <location>
        <begin position="94"/>
        <end position="114"/>
    </location>
</feature>
<organism evidence="2 3">
    <name type="scientific">Aspergillus candidus</name>
    <dbReference type="NCBI Taxonomy" id="41067"/>
    <lineage>
        <taxon>Eukaryota</taxon>
        <taxon>Fungi</taxon>
        <taxon>Dikarya</taxon>
        <taxon>Ascomycota</taxon>
        <taxon>Pezizomycotina</taxon>
        <taxon>Eurotiomycetes</taxon>
        <taxon>Eurotiomycetidae</taxon>
        <taxon>Eurotiales</taxon>
        <taxon>Aspergillaceae</taxon>
        <taxon>Aspergillus</taxon>
        <taxon>Aspergillus subgen. Circumdati</taxon>
    </lineage>
</organism>
<dbReference type="InterPro" id="IPR010699">
    <property type="entry name" value="DUF1275"/>
</dbReference>
<keyword evidence="3" id="KW-1185">Reference proteome</keyword>
<accession>A0A2I2EZQ6</accession>
<evidence type="ECO:0008006" key="4">
    <source>
        <dbReference type="Google" id="ProtNLM"/>
    </source>
</evidence>
<dbReference type="PANTHER" id="PTHR37488:SF1">
    <property type="entry name" value="DUF1275 DOMAIN PROTEIN"/>
    <property type="match status" value="1"/>
</dbReference>
<feature type="transmembrane region" description="Helical" evidence="1">
    <location>
        <begin position="47"/>
        <end position="70"/>
    </location>
</feature>
<keyword evidence="1" id="KW-1133">Transmembrane helix</keyword>
<keyword evidence="1" id="KW-0472">Membrane</keyword>
<dbReference type="AlphaFoldDB" id="A0A2I2EZQ6"/>
<dbReference type="RefSeq" id="XP_024667874.1">
    <property type="nucleotide sequence ID" value="XM_024818152.1"/>
</dbReference>
<gene>
    <name evidence="2" type="ORF">BDW47DRAFT_134715</name>
</gene>
<dbReference type="GeneID" id="36525312"/>
<reference evidence="2 3" key="1">
    <citation type="submission" date="2017-12" db="EMBL/GenBank/DDBJ databases">
        <authorList>
            <consortium name="DOE Joint Genome Institute"/>
            <person name="Haridas S."/>
            <person name="Kjaerbolling I."/>
            <person name="Vesth T.C."/>
            <person name="Frisvad J.C."/>
            <person name="Nybo J.L."/>
            <person name="Theobald S."/>
            <person name="Kuo A."/>
            <person name="Bowyer P."/>
            <person name="Matsuda Y."/>
            <person name="Mondo S."/>
            <person name="Lyhne E.K."/>
            <person name="Kogle M.E."/>
            <person name="Clum A."/>
            <person name="Lipzen A."/>
            <person name="Salamov A."/>
            <person name="Ngan C.Y."/>
            <person name="Daum C."/>
            <person name="Chiniquy J."/>
            <person name="Barry K."/>
            <person name="LaButti K."/>
            <person name="Simmons B.A."/>
            <person name="Magnuson J.K."/>
            <person name="Mortensen U.H."/>
            <person name="Larsen T.O."/>
            <person name="Grigoriev I.V."/>
            <person name="Baker S.E."/>
            <person name="Andersen M.R."/>
            <person name="Nordberg H.P."/>
            <person name="Cantor M.N."/>
            <person name="Hua S.X."/>
        </authorList>
    </citation>
    <scope>NUCLEOTIDE SEQUENCE [LARGE SCALE GENOMIC DNA]</scope>
    <source>
        <strain evidence="2 3">CBS 102.13</strain>
    </source>
</reference>
<dbReference type="PANTHER" id="PTHR37488">
    <property type="entry name" value="DUF1275 DOMAIN-CONTAINING PROTEIN"/>
    <property type="match status" value="1"/>
</dbReference>
<dbReference type="STRING" id="41067.A0A2I2EZQ6"/>
<proteinExistence type="predicted"/>